<dbReference type="RefSeq" id="WP_119323418.1">
    <property type="nucleotide sequence ID" value="NZ_AP025739.1"/>
</dbReference>
<dbReference type="EMBL" id="AP025739">
    <property type="protein sequence ID" value="BDI28662.1"/>
    <property type="molecule type" value="Genomic_DNA"/>
</dbReference>
<accession>A0A402D1J5</accession>
<evidence type="ECO:0000256" key="2">
    <source>
        <dbReference type="SAM" id="SignalP"/>
    </source>
</evidence>
<evidence type="ECO:0000313" key="4">
    <source>
        <dbReference type="Proteomes" id="UP000287394"/>
    </source>
</evidence>
<dbReference type="AlphaFoldDB" id="A0A402D1J5"/>
<dbReference type="Gene3D" id="2.60.40.3680">
    <property type="match status" value="1"/>
</dbReference>
<protein>
    <submittedName>
        <fullName evidence="3">Uncharacterized protein</fullName>
    </submittedName>
</protein>
<keyword evidence="4" id="KW-1185">Reference proteome</keyword>
<feature type="compositionally biased region" description="Basic and acidic residues" evidence="1">
    <location>
        <begin position="84"/>
        <end position="94"/>
    </location>
</feature>
<feature type="signal peptide" evidence="2">
    <location>
        <begin position="1"/>
        <end position="21"/>
    </location>
</feature>
<dbReference type="Proteomes" id="UP000287394">
    <property type="component" value="Chromosome"/>
</dbReference>
<dbReference type="OrthoDB" id="1120343at2"/>
<dbReference type="KEGG" id="ccot:CCAX7_007130"/>
<sequence length="265" mass="28749">MTCKTFALLGLLALAALPARADDGGITFGGSPRLLSGHKTIAMDSEVVTMDVRDQTVTVHCRFVFKNHGPACTVRMGFPDQARGERAFQDDPKKPPNPNGTFNSFTSKVDGKPAPTSVVIDAANNSNVWHAKTVAFGANQTHIVEDDYSTYVGGQITDHNSAISQTYYVLHTGSSWNGNIGRAEVIVRFHRKKMPGPLKAIDLRKIGNPEAGDIKLAPYGPNAVVWRGPSTPTIAGTTLRFVRSNFKPQYLDDVILYFGDIKMSG</sequence>
<proteinExistence type="predicted"/>
<organism evidence="3 4">
    <name type="scientific">Capsulimonas corticalis</name>
    <dbReference type="NCBI Taxonomy" id="2219043"/>
    <lineage>
        <taxon>Bacteria</taxon>
        <taxon>Bacillati</taxon>
        <taxon>Armatimonadota</taxon>
        <taxon>Armatimonadia</taxon>
        <taxon>Capsulimonadales</taxon>
        <taxon>Capsulimonadaceae</taxon>
        <taxon>Capsulimonas</taxon>
    </lineage>
</organism>
<feature type="chain" id="PRO_5043579589" evidence="2">
    <location>
        <begin position="22"/>
        <end position="265"/>
    </location>
</feature>
<reference evidence="3 4" key="1">
    <citation type="journal article" date="2019" name="Int. J. Syst. Evol. Microbiol.">
        <title>Capsulimonas corticalis gen. nov., sp. nov., an aerobic capsulated bacterium, of a novel bacterial order, Capsulimonadales ord. nov., of the class Armatimonadia of the phylum Armatimonadetes.</title>
        <authorList>
            <person name="Li J."/>
            <person name="Kudo C."/>
            <person name="Tonouchi A."/>
        </authorList>
    </citation>
    <scope>NUCLEOTIDE SEQUENCE [LARGE SCALE GENOMIC DNA]</scope>
    <source>
        <strain evidence="3 4">AX-7</strain>
    </source>
</reference>
<feature type="region of interest" description="Disordered" evidence="1">
    <location>
        <begin position="84"/>
        <end position="108"/>
    </location>
</feature>
<name>A0A402D1J5_9BACT</name>
<evidence type="ECO:0000313" key="3">
    <source>
        <dbReference type="EMBL" id="BDI28662.1"/>
    </source>
</evidence>
<gene>
    <name evidence="3" type="ORF">CCAX7_007130</name>
</gene>
<keyword evidence="2" id="KW-0732">Signal</keyword>
<evidence type="ECO:0000256" key="1">
    <source>
        <dbReference type="SAM" id="MobiDB-lite"/>
    </source>
</evidence>